<dbReference type="EMBL" id="JACXAF010000003">
    <property type="protein sequence ID" value="MBD1388552.1"/>
    <property type="molecule type" value="Genomic_DNA"/>
</dbReference>
<dbReference type="Pfam" id="PF04077">
    <property type="entry name" value="DsrH"/>
    <property type="match status" value="1"/>
</dbReference>
<dbReference type="InterPro" id="IPR027396">
    <property type="entry name" value="DsrEFH-like"/>
</dbReference>
<proteinExistence type="predicted"/>
<comment type="caution">
    <text evidence="1">The sequence shown here is derived from an EMBL/GenBank/DDBJ whole genome shotgun (WGS) entry which is preliminary data.</text>
</comment>
<dbReference type="GO" id="GO:0002143">
    <property type="term" value="P:tRNA wobble position uridine thiolation"/>
    <property type="evidence" value="ECO:0007669"/>
    <property type="project" value="InterPro"/>
</dbReference>
<dbReference type="Proteomes" id="UP000638014">
    <property type="component" value="Unassembled WGS sequence"/>
</dbReference>
<reference evidence="1" key="1">
    <citation type="submission" date="2020-09" db="EMBL/GenBank/DDBJ databases">
        <title>A novel bacterium of genus Neiella, isolated from South China Sea.</title>
        <authorList>
            <person name="Huang H."/>
            <person name="Mo K."/>
            <person name="Hu Y."/>
        </authorList>
    </citation>
    <scope>NUCLEOTIDE SEQUENCE</scope>
    <source>
        <strain evidence="1">HB171785</strain>
    </source>
</reference>
<gene>
    <name evidence="1" type="ORF">IC617_03845</name>
</gene>
<dbReference type="AlphaFoldDB" id="A0A8J6QT83"/>
<protein>
    <recommendedName>
        <fullName evidence="3">Sulfurtransferase complex subunit TusB</fullName>
    </recommendedName>
</protein>
<dbReference type="RefSeq" id="WP_191143647.1">
    <property type="nucleotide sequence ID" value="NZ_JACXAF010000003.1"/>
</dbReference>
<evidence type="ECO:0008006" key="3">
    <source>
        <dbReference type="Google" id="ProtNLM"/>
    </source>
</evidence>
<sequence length="90" mass="10248">MSSVSDRPIALLYVIRDEISGNWLDLVTEDDVIVLVENGVYRQQSQLPPISRIYALTSDCSARSVEPRAQIIDHGQWVDLSLRCQHIIRI</sequence>
<dbReference type="GO" id="GO:0005737">
    <property type="term" value="C:cytoplasm"/>
    <property type="evidence" value="ECO:0007669"/>
    <property type="project" value="InterPro"/>
</dbReference>
<dbReference type="InterPro" id="IPR007215">
    <property type="entry name" value="Sulphur_relay_TusB/DsrH"/>
</dbReference>
<dbReference type="SUPFAM" id="SSF75169">
    <property type="entry name" value="DsrEFH-like"/>
    <property type="match status" value="1"/>
</dbReference>
<name>A0A8J6QT83_9GAMM</name>
<evidence type="ECO:0000313" key="2">
    <source>
        <dbReference type="Proteomes" id="UP000638014"/>
    </source>
</evidence>
<evidence type="ECO:0000313" key="1">
    <source>
        <dbReference type="EMBL" id="MBD1388552.1"/>
    </source>
</evidence>
<keyword evidence="2" id="KW-1185">Reference proteome</keyword>
<organism evidence="1 2">
    <name type="scientific">Neiella litorisoli</name>
    <dbReference type="NCBI Taxonomy" id="2771431"/>
    <lineage>
        <taxon>Bacteria</taxon>
        <taxon>Pseudomonadati</taxon>
        <taxon>Pseudomonadota</taxon>
        <taxon>Gammaproteobacteria</taxon>
        <taxon>Alteromonadales</taxon>
        <taxon>Echinimonadaceae</taxon>
        <taxon>Neiella</taxon>
    </lineage>
</organism>
<accession>A0A8J6QT83</accession>
<dbReference type="Gene3D" id="3.40.1260.10">
    <property type="entry name" value="DsrEFH-like"/>
    <property type="match status" value="1"/>
</dbReference>